<name>A0ABY3SHD2_9BACL</name>
<dbReference type="InterPro" id="IPR027417">
    <property type="entry name" value="P-loop_NTPase"/>
</dbReference>
<feature type="binding site" evidence="5">
    <location>
        <begin position="241"/>
        <end position="248"/>
    </location>
    <ligand>
        <name>ATP</name>
        <dbReference type="ChEBI" id="CHEBI:30616"/>
    </ligand>
</feature>
<dbReference type="InterPro" id="IPR048228">
    <property type="entry name" value="HelD_bacillota"/>
</dbReference>
<keyword evidence="3 5" id="KW-0347">Helicase</keyword>
<keyword evidence="2 5" id="KW-0378">Hydrolase</keyword>
<dbReference type="InterPro" id="IPR000212">
    <property type="entry name" value="DNA_helicase_UvrD/REP"/>
</dbReference>
<keyword evidence="10" id="KW-1185">Reference proteome</keyword>
<feature type="compositionally biased region" description="Basic and acidic residues" evidence="7">
    <location>
        <begin position="399"/>
        <end position="412"/>
    </location>
</feature>
<evidence type="ECO:0000256" key="6">
    <source>
        <dbReference type="SAM" id="Coils"/>
    </source>
</evidence>
<feature type="coiled-coil region" evidence="6">
    <location>
        <begin position="27"/>
        <end position="54"/>
    </location>
</feature>
<evidence type="ECO:0000256" key="2">
    <source>
        <dbReference type="ARBA" id="ARBA00022801"/>
    </source>
</evidence>
<accession>A0ABY3SHD2</accession>
<dbReference type="PROSITE" id="PS51198">
    <property type="entry name" value="UVRD_HELICASE_ATP_BIND"/>
    <property type="match status" value="1"/>
</dbReference>
<dbReference type="InterPro" id="IPR014016">
    <property type="entry name" value="UvrD-like_ATP-bd"/>
</dbReference>
<keyword evidence="4 5" id="KW-0067">ATP-binding</keyword>
<evidence type="ECO:0000256" key="1">
    <source>
        <dbReference type="ARBA" id="ARBA00022741"/>
    </source>
</evidence>
<protein>
    <submittedName>
        <fullName evidence="9">UvrD-helicase domain-containing protein</fullName>
    </submittedName>
</protein>
<dbReference type="NCBIfam" id="NF041464">
    <property type="entry name" value="HelD_BACSU"/>
    <property type="match status" value="1"/>
</dbReference>
<keyword evidence="1 5" id="KW-0547">Nucleotide-binding</keyword>
<evidence type="ECO:0000256" key="4">
    <source>
        <dbReference type="ARBA" id="ARBA00022840"/>
    </source>
</evidence>
<feature type="region of interest" description="Disordered" evidence="7">
    <location>
        <begin position="389"/>
        <end position="412"/>
    </location>
</feature>
<evidence type="ECO:0000313" key="10">
    <source>
        <dbReference type="Proteomes" id="UP001649230"/>
    </source>
</evidence>
<keyword evidence="6" id="KW-0175">Coiled coil</keyword>
<organism evidence="9 10">
    <name type="scientific">Paenibacillus hexagrammi</name>
    <dbReference type="NCBI Taxonomy" id="2908839"/>
    <lineage>
        <taxon>Bacteria</taxon>
        <taxon>Bacillati</taxon>
        <taxon>Bacillota</taxon>
        <taxon>Bacilli</taxon>
        <taxon>Bacillales</taxon>
        <taxon>Paenibacillaceae</taxon>
        <taxon>Paenibacillus</taxon>
    </lineage>
</organism>
<feature type="domain" description="UvrD-like helicase ATP-binding" evidence="8">
    <location>
        <begin position="220"/>
        <end position="714"/>
    </location>
</feature>
<evidence type="ECO:0000256" key="3">
    <source>
        <dbReference type="ARBA" id="ARBA00022806"/>
    </source>
</evidence>
<dbReference type="Gene3D" id="3.40.50.300">
    <property type="entry name" value="P-loop containing nucleotide triphosphate hydrolases"/>
    <property type="match status" value="2"/>
</dbReference>
<dbReference type="PANTHER" id="PTHR11070:SF17">
    <property type="entry name" value="DNA HELICASE IV"/>
    <property type="match status" value="1"/>
</dbReference>
<sequence>MNKTEQEEQVPHDQDWAAEQARVTDVTSQIRTKIQQLEDEVGEVRAEVVDIRKNFWDHVTVDFSTVDDAIESHASLKQQSEILFHREQRHRHAAVTLGKLRRLERSPYFGRIDFVEQGEQITEKIYLGIASFLDEAGLSYLVYDWRAPISSLYYDYAPGQAAYETPNGAIAGEMLLKRQFIIRDGVMELMFDTGVTIGDELLKRALSRSSDAQMKSIVATIQKEQNRIIRNDHSRMLIVQGAAGSGKTSAALQRVAYLLYKHRDTLQADQMVLFSPNPLFNSYVSTVLPELGEENMQQTTYQAYLEHRLGSMFDIEDPFTQLEYVLGGAGVDGDIAVKAELECAHASEGAILLESCKGSEISEAASLSQANGNLGAIVSEALGDNRAAEKAGGHALSGAHREPSESKRDGTTIRDSAGIDYVSRISGIRFKSSAEFLYMIQGYKQHLEASGMKFNPITFRGKIVIDVNQMAEHFYSYEKGIRVPNRLELMQKWLLDRLKKFSAAEIHAPWVDEAIELLDADDYHRAYQRLRKMKGGEGITFDDFEKERGMLAKIVVKDQLKPLREDVKQLAFVDMTGLYLQLFKNPQLAQDLSAGAELPAHWEGIASQTERTLMQGSMLYEDATPYLYLMETVKGFHTNTSVRHVIVDEAQDYSPFQLEYLKRLFPRSRMTALGDLNQAIYSHASAYSDIDPLAALYGPDQTEIIRLTRSYRSTREIVEFTRGIVPGGDAIEPSTAAARSRC</sequence>
<dbReference type="SUPFAM" id="SSF52540">
    <property type="entry name" value="P-loop containing nucleoside triphosphate hydrolases"/>
    <property type="match status" value="1"/>
</dbReference>
<evidence type="ECO:0000256" key="7">
    <source>
        <dbReference type="SAM" id="MobiDB-lite"/>
    </source>
</evidence>
<evidence type="ECO:0000259" key="8">
    <source>
        <dbReference type="PROSITE" id="PS51198"/>
    </source>
</evidence>
<dbReference type="Proteomes" id="UP001649230">
    <property type="component" value="Chromosome"/>
</dbReference>
<gene>
    <name evidence="9" type="ORF">L0M14_24825</name>
</gene>
<dbReference type="RefSeq" id="WP_235119118.1">
    <property type="nucleotide sequence ID" value="NZ_CP090978.1"/>
</dbReference>
<evidence type="ECO:0000256" key="5">
    <source>
        <dbReference type="PROSITE-ProRule" id="PRU00560"/>
    </source>
</evidence>
<dbReference type="PANTHER" id="PTHR11070">
    <property type="entry name" value="UVRD / RECB / PCRA DNA HELICASE FAMILY MEMBER"/>
    <property type="match status" value="1"/>
</dbReference>
<reference evidence="9 10" key="1">
    <citation type="journal article" date="2024" name="Int. J. Syst. Evol. Microbiol.">
        <title>Paenibacillus hexagrammi sp. nov., a novel bacterium isolated from the gut content of Hexagrammos agrammus.</title>
        <authorList>
            <person name="Jung H.K."/>
            <person name="Kim D.G."/>
            <person name="Zin H."/>
            <person name="Park J."/>
            <person name="Jung H."/>
            <person name="Kim Y.O."/>
            <person name="Kong H.J."/>
            <person name="Kim J.W."/>
            <person name="Kim Y.S."/>
        </authorList>
    </citation>
    <scope>NUCLEOTIDE SEQUENCE [LARGE SCALE GENOMIC DNA]</scope>
    <source>
        <strain evidence="9 10">YPD9-1</strain>
    </source>
</reference>
<evidence type="ECO:0000313" key="9">
    <source>
        <dbReference type="EMBL" id="UJF32775.1"/>
    </source>
</evidence>
<dbReference type="EMBL" id="CP090978">
    <property type="protein sequence ID" value="UJF32775.1"/>
    <property type="molecule type" value="Genomic_DNA"/>
</dbReference>
<dbReference type="Pfam" id="PF00580">
    <property type="entry name" value="UvrD-helicase"/>
    <property type="match status" value="1"/>
</dbReference>
<proteinExistence type="predicted"/>